<accession>A0A0A9EE42</accession>
<proteinExistence type="predicted"/>
<sequence length="65" mass="7209">MPKASNMVSVTTFKTSTMMRCVIRKLELQICGQVDLPAAFSFIWQTQAKSLCSCFEITSSTNTPV</sequence>
<dbReference type="AlphaFoldDB" id="A0A0A9EE42"/>
<evidence type="ECO:0000313" key="1">
    <source>
        <dbReference type="EMBL" id="JAD94307.1"/>
    </source>
</evidence>
<reference evidence="1" key="2">
    <citation type="journal article" date="2015" name="Data Brief">
        <title>Shoot transcriptome of the giant reed, Arundo donax.</title>
        <authorList>
            <person name="Barrero R.A."/>
            <person name="Guerrero F.D."/>
            <person name="Moolhuijzen P."/>
            <person name="Goolsby J.A."/>
            <person name="Tidwell J."/>
            <person name="Bellgard S.E."/>
            <person name="Bellgard M.I."/>
        </authorList>
    </citation>
    <scope>NUCLEOTIDE SEQUENCE</scope>
    <source>
        <tissue evidence="1">Shoot tissue taken approximately 20 cm above the soil surface</tissue>
    </source>
</reference>
<protein>
    <submittedName>
        <fullName evidence="1">Uncharacterized protein</fullName>
    </submittedName>
</protein>
<reference evidence="1" key="1">
    <citation type="submission" date="2014-09" db="EMBL/GenBank/DDBJ databases">
        <authorList>
            <person name="Magalhaes I.L.F."/>
            <person name="Oliveira U."/>
            <person name="Santos F.R."/>
            <person name="Vidigal T.H.D.A."/>
            <person name="Brescovit A.D."/>
            <person name="Santos A.J."/>
        </authorList>
    </citation>
    <scope>NUCLEOTIDE SEQUENCE</scope>
    <source>
        <tissue evidence="1">Shoot tissue taken approximately 20 cm above the soil surface</tissue>
    </source>
</reference>
<organism evidence="1">
    <name type="scientific">Arundo donax</name>
    <name type="common">Giant reed</name>
    <name type="synonym">Donax arundinaceus</name>
    <dbReference type="NCBI Taxonomy" id="35708"/>
    <lineage>
        <taxon>Eukaryota</taxon>
        <taxon>Viridiplantae</taxon>
        <taxon>Streptophyta</taxon>
        <taxon>Embryophyta</taxon>
        <taxon>Tracheophyta</taxon>
        <taxon>Spermatophyta</taxon>
        <taxon>Magnoliopsida</taxon>
        <taxon>Liliopsida</taxon>
        <taxon>Poales</taxon>
        <taxon>Poaceae</taxon>
        <taxon>PACMAD clade</taxon>
        <taxon>Arundinoideae</taxon>
        <taxon>Arundineae</taxon>
        <taxon>Arundo</taxon>
    </lineage>
</organism>
<dbReference type="EMBL" id="GBRH01203588">
    <property type="protein sequence ID" value="JAD94307.1"/>
    <property type="molecule type" value="Transcribed_RNA"/>
</dbReference>
<name>A0A0A9EE42_ARUDO</name>